<sequence length="705" mass="77777">MFFARNFGKYRAIVISVAMFIILDLGVLGLNFYISSQIASDAVNVNLAGRQRMLSQKSVKALLDYQNDLAQGASGADAYQEMLSSVALFDRTLQAFHSGGYTSDATGQEIFLAAVETPISIAVVEESLAIWKPIRRDFSRLERESNSGRPLLSHLVDIAKQNNLTLLKLMNDLTNDLESVAKQKSDTLRWIQASAITLAILNFFLILFHFIGQLRSSDAVAEFARKETQEILLTVREGLLLLDSNLIIGSQYSESVKAIFGDRDFAGMSFRSLLHNLVVGQDMTTTEEYIKLLLNEQVKENLIGSLNPLSDVEVSLPQANGGYAVKHLSFRFNRTIEDGKISHILVTVLDITETVALRQSLEAARNQQGLHTDALKKLAHLDSTTLSAFLSRTEQDLHAINDTLKDEAAEPQGYNAKLQNCLRIVHRVKGDAGALDLLQIATAAHHFEDQLQILQKTEGLQGSDFLPLTLSLNDFLQLIAELREISDLLQNLQPVQVVAESGAVTTEQIPLPLDEQPIMRLAKRIAQENDKAISVTFDAEEAAVLSAEQRILVQASVIQLVRNAVVHGVESAEVRLLAGKPPTGTIDVRVSLEADGLRVSVRDDGQGLNLKRLREQAEAKGLYSREVLDGFSRTRVMGLIFEPGFSTAAEANEHAGRGIGMDLVRTNVNKMKGRIRISNQPRRYCEISFLIPTSQLEDSLVAEAV</sequence>
<evidence type="ECO:0000256" key="2">
    <source>
        <dbReference type="ARBA" id="ARBA00004141"/>
    </source>
</evidence>
<dbReference type="GO" id="GO:0000155">
    <property type="term" value="F:phosphorelay sensor kinase activity"/>
    <property type="evidence" value="ECO:0007669"/>
    <property type="project" value="UniProtKB-ARBA"/>
</dbReference>
<feature type="domain" description="Histidine kinase" evidence="15">
    <location>
        <begin position="442"/>
        <end position="695"/>
    </location>
</feature>
<dbReference type="Pfam" id="PF02518">
    <property type="entry name" value="HATPase_c"/>
    <property type="match status" value="1"/>
</dbReference>
<dbReference type="SMART" id="SM00387">
    <property type="entry name" value="HATPase_c"/>
    <property type="match status" value="1"/>
</dbReference>
<keyword evidence="8" id="KW-0418">Kinase</keyword>
<evidence type="ECO:0000256" key="4">
    <source>
        <dbReference type="ARBA" id="ARBA00021495"/>
    </source>
</evidence>
<feature type="modified residue" description="Phosphohistidine" evidence="13">
    <location>
        <position position="426"/>
    </location>
</feature>
<dbReference type="Gene3D" id="1.20.120.160">
    <property type="entry name" value="HPT domain"/>
    <property type="match status" value="1"/>
</dbReference>
<feature type="transmembrane region" description="Helical" evidence="14">
    <location>
        <begin position="12"/>
        <end position="34"/>
    </location>
</feature>
<accession>A0A8J7FVL1</accession>
<dbReference type="PROSITE" id="PS50894">
    <property type="entry name" value="HPT"/>
    <property type="match status" value="1"/>
</dbReference>
<comment type="catalytic activity">
    <reaction evidence="1">
        <text>ATP + protein L-histidine = ADP + protein N-phospho-L-histidine.</text>
        <dbReference type="EC" id="2.7.13.3"/>
    </reaction>
</comment>
<evidence type="ECO:0000256" key="5">
    <source>
        <dbReference type="ARBA" id="ARBA00022553"/>
    </source>
</evidence>
<keyword evidence="7 14" id="KW-0812">Transmembrane</keyword>
<dbReference type="GO" id="GO:0016020">
    <property type="term" value="C:membrane"/>
    <property type="evidence" value="ECO:0007669"/>
    <property type="project" value="UniProtKB-SubCell"/>
</dbReference>
<evidence type="ECO:0000256" key="6">
    <source>
        <dbReference type="ARBA" id="ARBA00022679"/>
    </source>
</evidence>
<gene>
    <name evidence="17" type="ORF">IOQ59_12930</name>
</gene>
<organism evidence="17 18">
    <name type="scientific">Pontibacterium sinense</name>
    <dbReference type="NCBI Taxonomy" id="2781979"/>
    <lineage>
        <taxon>Bacteria</taxon>
        <taxon>Pseudomonadati</taxon>
        <taxon>Pseudomonadota</taxon>
        <taxon>Gammaproteobacteria</taxon>
        <taxon>Oceanospirillales</taxon>
        <taxon>Oceanospirillaceae</taxon>
        <taxon>Pontibacterium</taxon>
    </lineage>
</organism>
<dbReference type="Gene3D" id="3.30.565.10">
    <property type="entry name" value="Histidine kinase-like ATPase, C-terminal domain"/>
    <property type="match status" value="1"/>
</dbReference>
<name>A0A8J7FVL1_9GAMM</name>
<reference evidence="17" key="1">
    <citation type="submission" date="2020-10" db="EMBL/GenBank/DDBJ databases">
        <title>Bacterium isolated from coastal waters sediment.</title>
        <authorList>
            <person name="Chen R.-J."/>
            <person name="Lu D.-C."/>
            <person name="Zhu K.-L."/>
            <person name="Du Z.-J."/>
        </authorList>
    </citation>
    <scope>NUCLEOTIDE SEQUENCE</scope>
    <source>
        <strain evidence="17">N1Y112</strain>
    </source>
</reference>
<evidence type="ECO:0000256" key="12">
    <source>
        <dbReference type="ARBA" id="ARBA00035100"/>
    </source>
</evidence>
<dbReference type="PROSITE" id="PS50109">
    <property type="entry name" value="HIS_KIN"/>
    <property type="match status" value="1"/>
</dbReference>
<evidence type="ECO:0000256" key="3">
    <source>
        <dbReference type="ARBA" id="ARBA00012438"/>
    </source>
</evidence>
<comment type="subcellular location">
    <subcellularLocation>
        <location evidence="2">Membrane</location>
        <topology evidence="2">Multi-pass membrane protein</topology>
    </subcellularLocation>
</comment>
<dbReference type="AlphaFoldDB" id="A0A8J7FVL1"/>
<keyword evidence="10" id="KW-0902">Two-component regulatory system</keyword>
<evidence type="ECO:0000256" key="10">
    <source>
        <dbReference type="ARBA" id="ARBA00023012"/>
    </source>
</evidence>
<dbReference type="Pfam" id="PF13675">
    <property type="entry name" value="PilJ"/>
    <property type="match status" value="1"/>
</dbReference>
<dbReference type="EMBL" id="JADEYS010000012">
    <property type="protein sequence ID" value="MBE9398160.1"/>
    <property type="molecule type" value="Genomic_DNA"/>
</dbReference>
<keyword evidence="18" id="KW-1185">Reference proteome</keyword>
<feature type="domain" description="HPt" evidence="16">
    <location>
        <begin position="378"/>
        <end position="483"/>
    </location>
</feature>
<dbReference type="InterPro" id="IPR036890">
    <property type="entry name" value="HATPase_C_sf"/>
</dbReference>
<dbReference type="Pfam" id="PF01627">
    <property type="entry name" value="Hpt"/>
    <property type="match status" value="1"/>
</dbReference>
<evidence type="ECO:0000256" key="8">
    <source>
        <dbReference type="ARBA" id="ARBA00022777"/>
    </source>
</evidence>
<evidence type="ECO:0000256" key="1">
    <source>
        <dbReference type="ARBA" id="ARBA00000085"/>
    </source>
</evidence>
<keyword evidence="5 13" id="KW-0597">Phosphoprotein</keyword>
<dbReference type="EC" id="2.7.13.3" evidence="3"/>
<evidence type="ECO:0000313" key="17">
    <source>
        <dbReference type="EMBL" id="MBE9398160.1"/>
    </source>
</evidence>
<dbReference type="InterPro" id="IPR008207">
    <property type="entry name" value="Sig_transdc_His_kin_Hpt_dom"/>
</dbReference>
<keyword evidence="11 14" id="KW-0472">Membrane</keyword>
<keyword evidence="6" id="KW-0808">Transferase</keyword>
<evidence type="ECO:0000313" key="18">
    <source>
        <dbReference type="Proteomes" id="UP000640333"/>
    </source>
</evidence>
<dbReference type="InterPro" id="IPR005467">
    <property type="entry name" value="His_kinase_dom"/>
</dbReference>
<dbReference type="PRINTS" id="PR00344">
    <property type="entry name" value="BCTRLSENSOR"/>
</dbReference>
<evidence type="ECO:0000256" key="13">
    <source>
        <dbReference type="PROSITE-ProRule" id="PRU00110"/>
    </source>
</evidence>
<evidence type="ECO:0000256" key="9">
    <source>
        <dbReference type="ARBA" id="ARBA00022989"/>
    </source>
</evidence>
<evidence type="ECO:0000256" key="14">
    <source>
        <dbReference type="SAM" id="Phobius"/>
    </source>
</evidence>
<evidence type="ECO:0000259" key="16">
    <source>
        <dbReference type="PROSITE" id="PS50894"/>
    </source>
</evidence>
<evidence type="ECO:0000256" key="7">
    <source>
        <dbReference type="ARBA" id="ARBA00022692"/>
    </source>
</evidence>
<protein>
    <recommendedName>
        <fullName evidence="4">Chemotaxis protein CheA</fullName>
        <ecNumber evidence="3">2.7.13.3</ecNumber>
    </recommendedName>
</protein>
<dbReference type="InterPro" id="IPR051315">
    <property type="entry name" value="Bact_Chemotaxis_CheA"/>
</dbReference>
<dbReference type="InterPro" id="IPR004358">
    <property type="entry name" value="Sig_transdc_His_kin-like_C"/>
</dbReference>
<dbReference type="Gene3D" id="3.30.450.20">
    <property type="entry name" value="PAS domain"/>
    <property type="match status" value="1"/>
</dbReference>
<feature type="transmembrane region" description="Helical" evidence="14">
    <location>
        <begin position="190"/>
        <end position="211"/>
    </location>
</feature>
<dbReference type="Proteomes" id="UP000640333">
    <property type="component" value="Unassembled WGS sequence"/>
</dbReference>
<dbReference type="PANTHER" id="PTHR43395">
    <property type="entry name" value="SENSOR HISTIDINE KINASE CHEA"/>
    <property type="match status" value="1"/>
</dbReference>
<comment type="function">
    <text evidence="12">Involved in the transmission of sensory signals from the chemoreceptors to the flagellar motors. CheA is autophosphorylated; it can transfer its phosphate group to either CheB or CheY.</text>
</comment>
<proteinExistence type="predicted"/>
<dbReference type="FunFam" id="3.30.565.10:FF:000016">
    <property type="entry name" value="Chemotaxis protein CheA, putative"/>
    <property type="match status" value="1"/>
</dbReference>
<evidence type="ECO:0000256" key="11">
    <source>
        <dbReference type="ARBA" id="ARBA00023136"/>
    </source>
</evidence>
<dbReference type="InterPro" id="IPR036641">
    <property type="entry name" value="HPT_dom_sf"/>
</dbReference>
<evidence type="ECO:0000259" key="15">
    <source>
        <dbReference type="PROSITE" id="PS50109"/>
    </source>
</evidence>
<dbReference type="SUPFAM" id="SSF55874">
    <property type="entry name" value="ATPase domain of HSP90 chaperone/DNA topoisomerase II/histidine kinase"/>
    <property type="match status" value="1"/>
</dbReference>
<dbReference type="PANTHER" id="PTHR43395:SF10">
    <property type="entry name" value="CHEMOTAXIS PROTEIN CHEA"/>
    <property type="match status" value="1"/>
</dbReference>
<comment type="caution">
    <text evidence="17">The sequence shown here is derived from an EMBL/GenBank/DDBJ whole genome shotgun (WGS) entry which is preliminary data.</text>
</comment>
<dbReference type="SUPFAM" id="SSF47226">
    <property type="entry name" value="Histidine-containing phosphotransfer domain, HPT domain"/>
    <property type="match status" value="1"/>
</dbReference>
<dbReference type="InterPro" id="IPR003594">
    <property type="entry name" value="HATPase_dom"/>
</dbReference>
<dbReference type="InterPro" id="IPR029095">
    <property type="entry name" value="NarX-like_N"/>
</dbReference>
<dbReference type="RefSeq" id="WP_193953790.1">
    <property type="nucleotide sequence ID" value="NZ_JADEYS010000012.1"/>
</dbReference>
<keyword evidence="9 14" id="KW-1133">Transmembrane helix</keyword>